<organism evidence="2">
    <name type="scientific">candidate division CPR3 bacterium</name>
    <dbReference type="NCBI Taxonomy" id="2268181"/>
    <lineage>
        <taxon>Bacteria</taxon>
        <taxon>Bacteria division CPR3</taxon>
    </lineage>
</organism>
<evidence type="ECO:0000313" key="2">
    <source>
        <dbReference type="EMBL" id="HHR92108.1"/>
    </source>
</evidence>
<accession>A0A7C5URG1</accession>
<evidence type="ECO:0000256" key="1">
    <source>
        <dbReference type="SAM" id="Phobius"/>
    </source>
</evidence>
<proteinExistence type="predicted"/>
<comment type="caution">
    <text evidence="2">The sequence shown here is derived from an EMBL/GenBank/DDBJ whole genome shotgun (WGS) entry which is preliminary data.</text>
</comment>
<dbReference type="EMBL" id="DRVY01000036">
    <property type="protein sequence ID" value="HHR92108.1"/>
    <property type="molecule type" value="Genomic_DNA"/>
</dbReference>
<keyword evidence="1" id="KW-1133">Transmembrane helix</keyword>
<keyword evidence="1" id="KW-0812">Transmembrane</keyword>
<gene>
    <name evidence="2" type="ORF">ENL96_01155</name>
</gene>
<sequence length="345" mass="39207">MSHAKKLQNVKKHEDFAKKSRTSMSIRKYPHKKTETKINKSPPAKQIIIFVIIVTIFSVALFLHFRKKAAERRAYITAQYEHFLEEEKTKFQLSCKDLLPMKNGHYELYYVTEKETTLMAKFNIDEEGNFINTEGGELQQPLRAKDPQNFVLNAVSQNGESVLIMSGKPTLEIPYKNMVLKAEGSFTLATPTDDNPYNEGRGVWFGQKSSNAWLPSLHLPQPPQGWIYSAWLYTKGKILLIGNFISGDSEDLNKTYYTGKGPSVPGEDFFINLPDGLDITDIRANENSSIWVTLQPTWYTESYPFPFTILGAEITTSTQTNTPIPLKLAIESLPYCTISPISWTM</sequence>
<evidence type="ECO:0008006" key="3">
    <source>
        <dbReference type="Google" id="ProtNLM"/>
    </source>
</evidence>
<reference evidence="2" key="1">
    <citation type="journal article" date="2020" name="mSystems">
        <title>Genome- and Community-Level Interaction Insights into Carbon Utilization and Element Cycling Functions of Hydrothermarchaeota in Hydrothermal Sediment.</title>
        <authorList>
            <person name="Zhou Z."/>
            <person name="Liu Y."/>
            <person name="Xu W."/>
            <person name="Pan J."/>
            <person name="Luo Z.H."/>
            <person name="Li M."/>
        </authorList>
    </citation>
    <scope>NUCLEOTIDE SEQUENCE [LARGE SCALE GENOMIC DNA]</scope>
    <source>
        <strain evidence="2">SpSt-1042</strain>
    </source>
</reference>
<keyword evidence="1" id="KW-0472">Membrane</keyword>
<protein>
    <recommendedName>
        <fullName evidence="3">AttH domain-containing protein</fullName>
    </recommendedName>
</protein>
<feature type="transmembrane region" description="Helical" evidence="1">
    <location>
        <begin position="47"/>
        <end position="65"/>
    </location>
</feature>
<dbReference type="AlphaFoldDB" id="A0A7C5URG1"/>
<name>A0A7C5URG1_UNCC3</name>